<dbReference type="EMBL" id="OX459120">
    <property type="protein sequence ID" value="CAI9099921.1"/>
    <property type="molecule type" value="Genomic_DNA"/>
</dbReference>
<proteinExistence type="predicted"/>
<sequence>MDYAEEMEPLVGRTLGDGPSLCDFLNVFFSSVQKFQPGCRPDPGHRRHDPGTKNPRYSCLILTGSSRSFSYARPLIHLARLLLNMCNFQQPQFLSFITGKVWAATDFSPNLLHIAAGFDVLSFLVVPIAFFH</sequence>
<reference evidence="1" key="1">
    <citation type="submission" date="2023-03" db="EMBL/GenBank/DDBJ databases">
        <authorList>
            <person name="Julca I."/>
        </authorList>
    </citation>
    <scope>NUCLEOTIDE SEQUENCE</scope>
</reference>
<organism evidence="1 2">
    <name type="scientific">Oldenlandia corymbosa var. corymbosa</name>
    <dbReference type="NCBI Taxonomy" id="529605"/>
    <lineage>
        <taxon>Eukaryota</taxon>
        <taxon>Viridiplantae</taxon>
        <taxon>Streptophyta</taxon>
        <taxon>Embryophyta</taxon>
        <taxon>Tracheophyta</taxon>
        <taxon>Spermatophyta</taxon>
        <taxon>Magnoliopsida</taxon>
        <taxon>eudicotyledons</taxon>
        <taxon>Gunneridae</taxon>
        <taxon>Pentapetalae</taxon>
        <taxon>asterids</taxon>
        <taxon>lamiids</taxon>
        <taxon>Gentianales</taxon>
        <taxon>Rubiaceae</taxon>
        <taxon>Rubioideae</taxon>
        <taxon>Spermacoceae</taxon>
        <taxon>Hedyotis-Oldenlandia complex</taxon>
        <taxon>Oldenlandia</taxon>
    </lineage>
</organism>
<evidence type="ECO:0000313" key="2">
    <source>
        <dbReference type="Proteomes" id="UP001161247"/>
    </source>
</evidence>
<accession>A0AAV1CXJ8</accession>
<evidence type="ECO:0000313" key="1">
    <source>
        <dbReference type="EMBL" id="CAI9099921.1"/>
    </source>
</evidence>
<dbReference type="Proteomes" id="UP001161247">
    <property type="component" value="Chromosome 3"/>
</dbReference>
<name>A0AAV1CXJ8_OLDCO</name>
<protein>
    <submittedName>
        <fullName evidence="1">OLC1v1036817C1</fullName>
    </submittedName>
</protein>
<dbReference type="AlphaFoldDB" id="A0AAV1CXJ8"/>
<keyword evidence="2" id="KW-1185">Reference proteome</keyword>
<gene>
    <name evidence="1" type="ORF">OLC1_LOCUS9852</name>
</gene>